<dbReference type="InterPro" id="IPR010583">
    <property type="entry name" value="MipA"/>
</dbReference>
<evidence type="ECO:0000256" key="3">
    <source>
        <dbReference type="ARBA" id="ARBA00022729"/>
    </source>
</evidence>
<dbReference type="GO" id="GO:0009279">
    <property type="term" value="C:cell outer membrane"/>
    <property type="evidence" value="ECO:0007669"/>
    <property type="project" value="UniProtKB-SubCell"/>
</dbReference>
<keyword evidence="8" id="KW-1185">Reference proteome</keyword>
<feature type="signal peptide" evidence="6">
    <location>
        <begin position="1"/>
        <end position="19"/>
    </location>
</feature>
<keyword evidence="3 6" id="KW-0732">Signal</keyword>
<keyword evidence="5" id="KW-0998">Cell outer membrane</keyword>
<evidence type="ECO:0000256" key="5">
    <source>
        <dbReference type="ARBA" id="ARBA00023237"/>
    </source>
</evidence>
<evidence type="ECO:0000256" key="4">
    <source>
        <dbReference type="ARBA" id="ARBA00023136"/>
    </source>
</evidence>
<comment type="subcellular location">
    <subcellularLocation>
        <location evidence="1">Cell outer membrane</location>
    </subcellularLocation>
</comment>
<protein>
    <submittedName>
        <fullName evidence="7">Outer membrane protein V (Scaffolding protein for murein-synthesizing holoenzyme) protein</fullName>
    </submittedName>
</protein>
<dbReference type="Pfam" id="PF06629">
    <property type="entry name" value="MipA"/>
    <property type="match status" value="1"/>
</dbReference>
<name>D8J0P0_HERSS</name>
<organism evidence="7 8">
    <name type="scientific">Herbaspirillum seropedicae (strain SmR1)</name>
    <dbReference type="NCBI Taxonomy" id="757424"/>
    <lineage>
        <taxon>Bacteria</taxon>
        <taxon>Pseudomonadati</taxon>
        <taxon>Pseudomonadota</taxon>
        <taxon>Betaproteobacteria</taxon>
        <taxon>Burkholderiales</taxon>
        <taxon>Oxalobacteraceae</taxon>
        <taxon>Herbaspirillum</taxon>
    </lineage>
</organism>
<accession>D8J0P0</accession>
<dbReference type="OrthoDB" id="8562138at2"/>
<dbReference type="KEGG" id="hse:Hsero_3112"/>
<dbReference type="HOGENOM" id="CLU_063465_1_1_4"/>
<dbReference type="eggNOG" id="COG3713">
    <property type="taxonomic scope" value="Bacteria"/>
</dbReference>
<dbReference type="GeneID" id="29391939"/>
<evidence type="ECO:0000256" key="2">
    <source>
        <dbReference type="ARBA" id="ARBA00005722"/>
    </source>
</evidence>
<dbReference type="GO" id="GO:0009252">
    <property type="term" value="P:peptidoglycan biosynthetic process"/>
    <property type="evidence" value="ECO:0007669"/>
    <property type="project" value="TreeGrafter"/>
</dbReference>
<keyword evidence="4" id="KW-0472">Membrane</keyword>
<dbReference type="PANTHER" id="PTHR38776">
    <property type="entry name" value="MLTA-INTERACTING PROTEIN-RELATED"/>
    <property type="match status" value="1"/>
</dbReference>
<evidence type="ECO:0000313" key="8">
    <source>
        <dbReference type="Proteomes" id="UP000000329"/>
    </source>
</evidence>
<sequence length="253" mass="27912">MKTIFATLSLACCALPALAQQAAPQDTDPLQLQDRITGDIGGGVYRMDRNGLDRSSRTTVLPYAYFDYGRFFARVDTFGVKTARMGYGYLELAGRINLEGFDAQGGLQRRSDPIPLGLGSFQETPIGAFFLNVFHDFNKSHGTLAEAIYAAQLDVGPVSFYPQVGVEYRDSRYNDYFYGVSGQEASSSGLPAYRAGSSTSPLLGLVADMPISGNWRLNLTLRRKWLDNAISDSPIIRRKTDDLAILALTYRFK</sequence>
<gene>
    <name evidence="7" type="ordered locus">Hsero_3112</name>
</gene>
<dbReference type="STRING" id="757424.Hsero_3112"/>
<evidence type="ECO:0000256" key="1">
    <source>
        <dbReference type="ARBA" id="ARBA00004442"/>
    </source>
</evidence>
<proteinExistence type="inferred from homology"/>
<dbReference type="AlphaFoldDB" id="D8J0P0"/>
<dbReference type="PANTHER" id="PTHR38776:SF1">
    <property type="entry name" value="MLTA-INTERACTING PROTEIN-RELATED"/>
    <property type="match status" value="1"/>
</dbReference>
<comment type="similarity">
    <text evidence="2">Belongs to the MipA/OmpV family.</text>
</comment>
<feature type="chain" id="PRO_5003115703" evidence="6">
    <location>
        <begin position="20"/>
        <end position="253"/>
    </location>
</feature>
<dbReference type="RefSeq" id="WP_013235062.1">
    <property type="nucleotide sequence ID" value="NC_014323.1"/>
</dbReference>
<dbReference type="Proteomes" id="UP000000329">
    <property type="component" value="Chromosome"/>
</dbReference>
<evidence type="ECO:0000313" key="7">
    <source>
        <dbReference type="EMBL" id="ADJ64596.1"/>
    </source>
</evidence>
<evidence type="ECO:0000256" key="6">
    <source>
        <dbReference type="SAM" id="SignalP"/>
    </source>
</evidence>
<reference evidence="7 8" key="1">
    <citation type="submission" date="2010-04" db="EMBL/GenBank/DDBJ databases">
        <title>The genome of Herbaspirillum seropedicae SmR1, an endophytic, nitrogen-fixing, plant-growth promoting beta-Proteobacteria.</title>
        <authorList>
            <person name="Pedrosa F.O."/>
            <person name="Monteiro R.A."/>
            <person name="Wassem R."/>
            <person name="Cruz L.M."/>
            <person name="Ayub R.A."/>
            <person name="Colauto N.B."/>
            <person name="Fernandez M.A."/>
            <person name="Fungaro M.H.P."/>
            <person name="Grisard E.C."/>
            <person name="Hungria M."/>
            <person name="Madeira H.M.F."/>
            <person name="Nodari R.O."/>
            <person name="Osaku C.A."/>
            <person name="Petzl-Erler M.L."/>
            <person name="Terenzi H."/>
            <person name="Vieira L.G.E."/>
            <person name="Almeida M.I.M."/>
            <person name="Alves L.R."/>
            <person name="Arantes O.M.N."/>
            <person name="Balsanelli E."/>
            <person name="Barcellos F.G."/>
            <person name="Baura V.A."/>
            <person name="Binde D.R."/>
            <person name="Campo R.J."/>
            <person name="Chubatsu L.S."/>
            <person name="Chueire L.M.O."/>
            <person name="Ciferri R.R."/>
            <person name="Correa L.C."/>
            <person name="da Conceicao Silva J.L."/>
            <person name="Dabul A.N.G."/>
            <person name="Dambros B.P."/>
            <person name="Faoro H."/>
            <person name="Favetti A."/>
            <person name="Friedermann G."/>
            <person name="Furlaneto M.C."/>
            <person name="Gasques L.S."/>
            <person name="Gimenes C.C.T."/>
            <person name="Gioppo N.M.R."/>
            <person name="Glienke-Blanco C."/>
            <person name="Godoy L.P."/>
            <person name="Guerra M.P."/>
            <person name="Karp S."/>
            <person name="Kava-Cordeiro V."/>
            <person name="Margarido V.P."/>
            <person name="Mathioni S.M."/>
            <person name="Menck-Soares M.A."/>
            <person name="Murace N.K."/>
            <person name="Nicolas M.F."/>
            <person name="Oliveira C.E.C."/>
            <person name="Pagnan N.A.B."/>
            <person name="Pamphile J.A."/>
            <person name="Patussi E.V."/>
            <person name="Pereira L.F.P."/>
            <person name="Pereira-Ferrari L."/>
            <person name="Pinto F.G.S."/>
            <person name="Precoma C."/>
            <person name="Prioli A.J."/>
            <person name="Prioli S.M.A.P."/>
            <person name="Raittz R.T."/>
            <person name="Ramos H.J.O."/>
            <person name="Ribeiro E.M.S.F."/>
            <person name="Rigo L.U."/>
            <person name="Rocha C.L.M.S.C."/>
            <person name="Rocha S.N."/>
            <person name="Santos K."/>
            <person name="Satori D."/>
            <person name="Silva A.G."/>
            <person name="Simao R.C.G."/>
            <person name="Soares M.A.M."/>
            <person name="Souza E.M."/>
            <person name="Steffens M.B.R."/>
            <person name="Steindel M."/>
            <person name="Tadra-Sfeir M.Z."/>
            <person name="Takahashi E.K."/>
            <person name="Torres R.A."/>
            <person name="Valle J.S."/>
            <person name="Vernal J.I."/>
            <person name="Vilas-Boas L.A."/>
            <person name="Watanabe M.A.E."/>
            <person name="Weiss V.A."/>
            <person name="Yates M.A."/>
            <person name="Souza E.M."/>
        </authorList>
    </citation>
    <scope>NUCLEOTIDE SEQUENCE [LARGE SCALE GENOMIC DNA]</scope>
    <source>
        <strain evidence="7 8">SmR1</strain>
    </source>
</reference>
<dbReference type="EMBL" id="CP002039">
    <property type="protein sequence ID" value="ADJ64596.1"/>
    <property type="molecule type" value="Genomic_DNA"/>
</dbReference>